<evidence type="ECO:0000256" key="1">
    <source>
        <dbReference type="ARBA" id="ARBA00022614"/>
    </source>
</evidence>
<feature type="domain" description="TIR" evidence="3">
    <location>
        <begin position="10"/>
        <end position="178"/>
    </location>
</feature>
<evidence type="ECO:0000313" key="5">
    <source>
        <dbReference type="Proteomes" id="UP001151760"/>
    </source>
</evidence>
<dbReference type="SUPFAM" id="SSF52540">
    <property type="entry name" value="P-loop containing nucleoside triphosphate hydrolases"/>
    <property type="match status" value="1"/>
</dbReference>
<dbReference type="InterPro" id="IPR032675">
    <property type="entry name" value="LRR_dom_sf"/>
</dbReference>
<dbReference type="InterPro" id="IPR000157">
    <property type="entry name" value="TIR_dom"/>
</dbReference>
<dbReference type="PANTHER" id="PTHR11017:SF573">
    <property type="entry name" value="ADP-RIBOSYL CYCLASE_CYCLIC ADP-RIBOSE HYDROLASE"/>
    <property type="match status" value="1"/>
</dbReference>
<keyword evidence="5" id="KW-1185">Reference proteome</keyword>
<gene>
    <name evidence="4" type="ORF">Tco_1067603</name>
</gene>
<dbReference type="InterPro" id="IPR001611">
    <property type="entry name" value="Leu-rich_rpt"/>
</dbReference>
<organism evidence="4 5">
    <name type="scientific">Tanacetum coccineum</name>
    <dbReference type="NCBI Taxonomy" id="301880"/>
    <lineage>
        <taxon>Eukaryota</taxon>
        <taxon>Viridiplantae</taxon>
        <taxon>Streptophyta</taxon>
        <taxon>Embryophyta</taxon>
        <taxon>Tracheophyta</taxon>
        <taxon>Spermatophyta</taxon>
        <taxon>Magnoliopsida</taxon>
        <taxon>eudicotyledons</taxon>
        <taxon>Gunneridae</taxon>
        <taxon>Pentapetalae</taxon>
        <taxon>asterids</taxon>
        <taxon>campanulids</taxon>
        <taxon>Asterales</taxon>
        <taxon>Asteraceae</taxon>
        <taxon>Asteroideae</taxon>
        <taxon>Anthemideae</taxon>
        <taxon>Anthemidinae</taxon>
        <taxon>Tanacetum</taxon>
    </lineage>
</organism>
<dbReference type="InterPro" id="IPR035897">
    <property type="entry name" value="Toll_tir_struct_dom_sf"/>
</dbReference>
<accession>A0ABQ5HEP8</accession>
<dbReference type="InterPro" id="IPR042197">
    <property type="entry name" value="Apaf_helical"/>
</dbReference>
<dbReference type="SUPFAM" id="SSF52058">
    <property type="entry name" value="L domain-like"/>
    <property type="match status" value="1"/>
</dbReference>
<comment type="caution">
    <text evidence="4">The sequence shown here is derived from an EMBL/GenBank/DDBJ whole genome shotgun (WGS) entry which is preliminary data.</text>
</comment>
<dbReference type="InterPro" id="IPR044974">
    <property type="entry name" value="Disease_R_plants"/>
</dbReference>
<dbReference type="Proteomes" id="UP001151760">
    <property type="component" value="Unassembled WGS sequence"/>
</dbReference>
<dbReference type="EMBL" id="BQNB010019493">
    <property type="protein sequence ID" value="GJT85886.1"/>
    <property type="molecule type" value="Genomic_DNA"/>
</dbReference>
<sequence length="890" mass="102960">MATTSIPNRWKYDVFVSFRGDDIRKSFMDHMFNDFMHKGIHAFRDDNDLPKGEEISPELYAAIERSRFLIVIFSKNYASSSWCLRELVKILRCKQTENPKHEVRIIFYDIKPDVVRNQTESYAEAFAKHQNLKRPEIDKWKEALSMAANLSGWDLQDMTNGYEYKFIDCISKDILKILCDGPLHVGENLVGIDFHFDKLNLSRFVGSDKVNMIGICGISGIGKTTLAKAIYNLMYVHFEESCFCEDVKEVTKRQGIVQVQMHLINTILKTEDLKISCVGEGSTVIKQRMACKDKQLLRSHRVDEIHDMYFLNEDQSLELFCSYAFKEKESFRGFKEAVEKVVKYVQGHPLALKVLGRFLYGKTVVTNIKVLVNKSLITISSNNSLRMHDLIQAMSREIIREESNTPGNRSRLWANPSEIYNILSEKKATQAVEILDIQQKRSGQKFDIDVTAFAQMKNLRILKLPKDDAVNFFGKLDFLSNYLRLLYWHGCPFELLPSDFSPENMVIIDLSYSNIKQLWTTPKCLRRLKIMKLSSSINWNAQETFVVLNMRDCRRARSFPSKVEMNSLQVLNLSKCLNVNQPPEAFWSRWWTFGLLSKQYPERPVSFAGLYMLKSLNLSYCNFSILPGSLSQLSHLRVLFVDGCKKLEVLPELPPSLTGIGASDCTSLREVLGSFKGPSLNGFRNCPKLFKNVTIDREGCVSKTQCIDSSITSQGFIHQLSAFLWYAGIQTNRCGFFLQDSRYFELDIVYHGNSMPEWFKNRSRENHCKKPFTFEGYYVKNFDGASIITKDYFPDALKEFFDKEVIGIHESYMIWLCYTRSIREWKEAKNFVTFSFFEENNENVEVKECGVRLICDEDIEQEAHLNMLQGLPTPHTMVGCLGINYTFWSW</sequence>
<dbReference type="Pfam" id="PF23282">
    <property type="entry name" value="WHD_ROQ1"/>
    <property type="match status" value="1"/>
</dbReference>
<reference evidence="4" key="2">
    <citation type="submission" date="2022-01" db="EMBL/GenBank/DDBJ databases">
        <authorList>
            <person name="Yamashiro T."/>
            <person name="Shiraishi A."/>
            <person name="Satake H."/>
            <person name="Nakayama K."/>
        </authorList>
    </citation>
    <scope>NUCLEOTIDE SEQUENCE</scope>
</reference>
<reference evidence="4" key="1">
    <citation type="journal article" date="2022" name="Int. J. Mol. Sci.">
        <title>Draft Genome of Tanacetum Coccineum: Genomic Comparison of Closely Related Tanacetum-Family Plants.</title>
        <authorList>
            <person name="Yamashiro T."/>
            <person name="Shiraishi A."/>
            <person name="Nakayama K."/>
            <person name="Satake H."/>
        </authorList>
    </citation>
    <scope>NUCLEOTIDE SEQUENCE</scope>
</reference>
<dbReference type="Gene3D" id="3.40.50.10140">
    <property type="entry name" value="Toll/interleukin-1 receptor homology (TIR) domain"/>
    <property type="match status" value="1"/>
</dbReference>
<dbReference type="InterPro" id="IPR027417">
    <property type="entry name" value="P-loop_NTPase"/>
</dbReference>
<proteinExistence type="predicted"/>
<dbReference type="InterPro" id="IPR058192">
    <property type="entry name" value="WHD_ROQ1-like"/>
</dbReference>
<dbReference type="PRINTS" id="PR00364">
    <property type="entry name" value="DISEASERSIST"/>
</dbReference>
<dbReference type="PROSITE" id="PS50104">
    <property type="entry name" value="TIR"/>
    <property type="match status" value="1"/>
</dbReference>
<dbReference type="Gene3D" id="1.10.8.430">
    <property type="entry name" value="Helical domain of apoptotic protease-activating factors"/>
    <property type="match status" value="1"/>
</dbReference>
<name>A0ABQ5HEP8_9ASTR</name>
<protein>
    <submittedName>
        <fullName evidence="4">NB-ARC domains-containing protein</fullName>
    </submittedName>
</protein>
<keyword evidence="2" id="KW-0677">Repeat</keyword>
<evidence type="ECO:0000259" key="3">
    <source>
        <dbReference type="PROSITE" id="PS50104"/>
    </source>
</evidence>
<dbReference type="Gene3D" id="3.40.50.300">
    <property type="entry name" value="P-loop containing nucleotide triphosphate hydrolases"/>
    <property type="match status" value="1"/>
</dbReference>
<dbReference type="SUPFAM" id="SSF52200">
    <property type="entry name" value="Toll/Interleukin receptor TIR domain"/>
    <property type="match status" value="1"/>
</dbReference>
<dbReference type="Pfam" id="PF00560">
    <property type="entry name" value="LRR_1"/>
    <property type="match status" value="1"/>
</dbReference>
<keyword evidence="1" id="KW-0433">Leucine-rich repeat</keyword>
<dbReference type="SMART" id="SM00255">
    <property type="entry name" value="TIR"/>
    <property type="match status" value="1"/>
</dbReference>
<dbReference type="Pfam" id="PF01582">
    <property type="entry name" value="TIR"/>
    <property type="match status" value="1"/>
</dbReference>
<evidence type="ECO:0000313" key="4">
    <source>
        <dbReference type="EMBL" id="GJT85886.1"/>
    </source>
</evidence>
<evidence type="ECO:0000256" key="2">
    <source>
        <dbReference type="ARBA" id="ARBA00022737"/>
    </source>
</evidence>
<dbReference type="Gene3D" id="3.80.10.10">
    <property type="entry name" value="Ribonuclease Inhibitor"/>
    <property type="match status" value="2"/>
</dbReference>
<dbReference type="PANTHER" id="PTHR11017">
    <property type="entry name" value="LEUCINE-RICH REPEAT-CONTAINING PROTEIN"/>
    <property type="match status" value="1"/>
</dbReference>